<comment type="similarity">
    <text evidence="4 5">Belongs to the PurK/PurT family.</text>
</comment>
<dbReference type="EMBL" id="JACHIP010000002">
    <property type="protein sequence ID" value="MBB5057244.1"/>
    <property type="molecule type" value="Genomic_DNA"/>
</dbReference>
<keyword evidence="1 4" id="KW-0547">Nucleotide-binding</keyword>
<evidence type="ECO:0000256" key="3">
    <source>
        <dbReference type="ARBA" id="ARBA00022840"/>
    </source>
</evidence>
<feature type="domain" description="ATP-grasp" evidence="6">
    <location>
        <begin position="113"/>
        <end position="309"/>
    </location>
</feature>
<comment type="pathway">
    <text evidence="4 5">Purine metabolism; IMP biosynthesis via de novo pathway; 5-amino-1-(5-phospho-D-ribosyl)imidazole-4-carboxylate from 5-amino-1-(5-phospho-D-ribosyl)imidazole (N5-CAIR route): step 1/2.</text>
</comment>
<comment type="catalytic activity">
    <reaction evidence="4 5">
        <text>5-amino-1-(5-phospho-beta-D-ribosyl)imidazole + hydrogencarbonate + ATP = 5-carboxyamino-1-(5-phospho-D-ribosyl)imidazole + ADP + phosphate + 2 H(+)</text>
        <dbReference type="Rhea" id="RHEA:19317"/>
        <dbReference type="ChEBI" id="CHEBI:15378"/>
        <dbReference type="ChEBI" id="CHEBI:17544"/>
        <dbReference type="ChEBI" id="CHEBI:30616"/>
        <dbReference type="ChEBI" id="CHEBI:43474"/>
        <dbReference type="ChEBI" id="CHEBI:58730"/>
        <dbReference type="ChEBI" id="CHEBI:137981"/>
        <dbReference type="ChEBI" id="CHEBI:456216"/>
        <dbReference type="EC" id="6.3.4.18"/>
    </reaction>
</comment>
<gene>
    <name evidence="4 5" type="primary">purK</name>
    <name evidence="7" type="ORF">HDF16_001929</name>
</gene>
<feature type="binding site" evidence="4">
    <location>
        <position position="221"/>
    </location>
    <ligand>
        <name>ATP</name>
        <dbReference type="ChEBI" id="CHEBI:30616"/>
    </ligand>
</feature>
<evidence type="ECO:0000256" key="5">
    <source>
        <dbReference type="RuleBase" id="RU361200"/>
    </source>
</evidence>
<feature type="binding site" evidence="4">
    <location>
        <begin position="279"/>
        <end position="280"/>
    </location>
    <ligand>
        <name>ATP</name>
        <dbReference type="ChEBI" id="CHEBI:30616"/>
    </ligand>
</feature>
<dbReference type="InterPro" id="IPR013815">
    <property type="entry name" value="ATP_grasp_subdomain_1"/>
</dbReference>
<dbReference type="GO" id="GO:0034028">
    <property type="term" value="F:5-(carboxyamino)imidazole ribonucleotide synthase activity"/>
    <property type="evidence" value="ECO:0007669"/>
    <property type="project" value="UniProtKB-UniRule"/>
</dbReference>
<dbReference type="Gene3D" id="3.40.50.20">
    <property type="match status" value="1"/>
</dbReference>
<dbReference type="PANTHER" id="PTHR11609:SF5">
    <property type="entry name" value="PHOSPHORIBOSYLAMINOIMIDAZOLE CARBOXYLASE"/>
    <property type="match status" value="1"/>
</dbReference>
<protein>
    <recommendedName>
        <fullName evidence="4 5">N5-carboxyaminoimidazole ribonucleotide synthase</fullName>
        <shortName evidence="4 5">N5-CAIR synthase</shortName>
        <ecNumber evidence="4 5">6.3.4.18</ecNumber>
    </recommendedName>
    <alternativeName>
        <fullName evidence="4 5">5-(carboxyamino)imidazole ribonucleotide synthetase</fullName>
    </alternativeName>
</protein>
<dbReference type="Gene3D" id="3.30.470.20">
    <property type="entry name" value="ATP-grasp fold, B domain"/>
    <property type="match status" value="1"/>
</dbReference>
<dbReference type="NCBIfam" id="TIGR01161">
    <property type="entry name" value="purK"/>
    <property type="match status" value="1"/>
</dbReference>
<feature type="binding site" evidence="4">
    <location>
        <position position="198"/>
    </location>
    <ligand>
        <name>ATP</name>
        <dbReference type="ChEBI" id="CHEBI:30616"/>
    </ligand>
</feature>
<comment type="function">
    <text evidence="4">Catalyzes the ATP-dependent conversion of 5-aminoimidazole ribonucleotide (AIR) and HCO(3)(-) to N5-carboxyaminoimidazole ribonucleotide (N5-CAIR).</text>
</comment>
<dbReference type="GO" id="GO:0046872">
    <property type="term" value="F:metal ion binding"/>
    <property type="evidence" value="ECO:0007669"/>
    <property type="project" value="InterPro"/>
</dbReference>
<dbReference type="Pfam" id="PF22660">
    <property type="entry name" value="RS_preATP-grasp-like"/>
    <property type="match status" value="1"/>
</dbReference>
<dbReference type="EC" id="6.3.4.18" evidence="4 5"/>
<comment type="caution">
    <text evidence="7">The sequence shown here is derived from an EMBL/GenBank/DDBJ whole genome shotgun (WGS) entry which is preliminary data.</text>
</comment>
<dbReference type="InterPro" id="IPR054350">
    <property type="entry name" value="PurT/PurK_preATP-grasp"/>
</dbReference>
<dbReference type="Proteomes" id="UP000540989">
    <property type="component" value="Unassembled WGS sequence"/>
</dbReference>
<evidence type="ECO:0000256" key="4">
    <source>
        <dbReference type="HAMAP-Rule" id="MF_01928"/>
    </source>
</evidence>
<dbReference type="Pfam" id="PF02222">
    <property type="entry name" value="ATP-grasp"/>
    <property type="match status" value="1"/>
</dbReference>
<dbReference type="RefSeq" id="WP_184215836.1">
    <property type="nucleotide sequence ID" value="NZ_JACHIP010000002.1"/>
</dbReference>
<evidence type="ECO:0000256" key="2">
    <source>
        <dbReference type="ARBA" id="ARBA00022755"/>
    </source>
</evidence>
<dbReference type="SUPFAM" id="SSF52440">
    <property type="entry name" value="PreATP-grasp domain"/>
    <property type="match status" value="1"/>
</dbReference>
<feature type="binding site" evidence="4">
    <location>
        <position position="149"/>
    </location>
    <ligand>
        <name>ATP</name>
        <dbReference type="ChEBI" id="CHEBI:30616"/>
    </ligand>
</feature>
<dbReference type="PANTHER" id="PTHR11609">
    <property type="entry name" value="PURINE BIOSYNTHESIS PROTEIN 6/7, PUR6/7"/>
    <property type="match status" value="1"/>
</dbReference>
<dbReference type="Gene3D" id="3.30.1490.20">
    <property type="entry name" value="ATP-grasp fold, A domain"/>
    <property type="match status" value="1"/>
</dbReference>
<feature type="binding site" evidence="4">
    <location>
        <position position="109"/>
    </location>
    <ligand>
        <name>ATP</name>
        <dbReference type="ChEBI" id="CHEBI:30616"/>
    </ligand>
</feature>
<evidence type="ECO:0000313" key="7">
    <source>
        <dbReference type="EMBL" id="MBB5057244.1"/>
    </source>
</evidence>
<dbReference type="GO" id="GO:0005524">
    <property type="term" value="F:ATP binding"/>
    <property type="evidence" value="ECO:0007669"/>
    <property type="project" value="UniProtKB-UniRule"/>
</dbReference>
<evidence type="ECO:0000256" key="1">
    <source>
        <dbReference type="ARBA" id="ARBA00022741"/>
    </source>
</evidence>
<dbReference type="InterPro" id="IPR011054">
    <property type="entry name" value="Rudment_hybrid_motif"/>
</dbReference>
<dbReference type="InterPro" id="IPR040686">
    <property type="entry name" value="PurK_C"/>
</dbReference>
<dbReference type="InterPro" id="IPR011761">
    <property type="entry name" value="ATP-grasp"/>
</dbReference>
<dbReference type="SUPFAM" id="SSF51246">
    <property type="entry name" value="Rudiment single hybrid motif"/>
    <property type="match status" value="1"/>
</dbReference>
<dbReference type="GO" id="GO:0006189">
    <property type="term" value="P:'de novo' IMP biosynthetic process"/>
    <property type="evidence" value="ECO:0007669"/>
    <property type="project" value="UniProtKB-UniRule"/>
</dbReference>
<dbReference type="AlphaFoldDB" id="A0A7W8E3I1"/>
<dbReference type="Pfam" id="PF17769">
    <property type="entry name" value="PurK_C"/>
    <property type="match status" value="1"/>
</dbReference>
<accession>A0A7W8E3I1</accession>
<sequence>MSHSTPILPGATIGIFGGGQLGRMTAMAARAMGYRILVLDPDPGCPARFVVDGCIEAGWDDARGAANLARGCDVVTLEIEQIAPRSMDAAAALTPVRPGRAMLEIIQNRIEQKSWLARNSFPIGPYRAVHSLDDTRAAILALGGRCFCKSATGGYDGRGQGKVGFNPDASVDEEALGAWEALGQAAGVVEQAISLDKEISVLVARSPSGEVKVYPAAWNHHEHQILAWSVIPAPIAPALEAQARKIATDIADTFALEGILAIEFFVTKDEGHGEKLLVNELAPRPHNSYHASERACVTGQFEQHVRAVCDLPLGDTEVVQPGAIANLLGDLWHNPETAKFDKEPNFAAALSVPGVRLHLYEKLRPRKARKMGHLSAVASTAGEAVARVQRALQLL</sequence>
<dbReference type="HAMAP" id="MF_01928">
    <property type="entry name" value="PurK"/>
    <property type="match status" value="1"/>
</dbReference>
<proteinExistence type="inferred from homology"/>
<dbReference type="InterPro" id="IPR016185">
    <property type="entry name" value="PreATP-grasp_dom_sf"/>
</dbReference>
<keyword evidence="2 4" id="KW-0658">Purine biosynthesis</keyword>
<evidence type="ECO:0000259" key="6">
    <source>
        <dbReference type="PROSITE" id="PS50975"/>
    </source>
</evidence>
<feature type="binding site" evidence="4">
    <location>
        <begin position="190"/>
        <end position="193"/>
    </location>
    <ligand>
        <name>ATP</name>
        <dbReference type="ChEBI" id="CHEBI:30616"/>
    </ligand>
</feature>
<name>A0A7W8E3I1_9BACT</name>
<evidence type="ECO:0000313" key="8">
    <source>
        <dbReference type="Proteomes" id="UP000540989"/>
    </source>
</evidence>
<dbReference type="UniPathway" id="UPA00074">
    <property type="reaction ID" value="UER00942"/>
</dbReference>
<keyword evidence="8" id="KW-1185">Reference proteome</keyword>
<keyword evidence="3 4" id="KW-0067">ATP-binding</keyword>
<dbReference type="SUPFAM" id="SSF56059">
    <property type="entry name" value="Glutathione synthetase ATP-binding domain-like"/>
    <property type="match status" value="1"/>
</dbReference>
<dbReference type="GO" id="GO:0004638">
    <property type="term" value="F:phosphoribosylaminoimidazole carboxylase activity"/>
    <property type="evidence" value="ECO:0007669"/>
    <property type="project" value="InterPro"/>
</dbReference>
<dbReference type="PROSITE" id="PS50975">
    <property type="entry name" value="ATP_GRASP"/>
    <property type="match status" value="1"/>
</dbReference>
<feature type="binding site" evidence="4">
    <location>
        <begin position="154"/>
        <end position="160"/>
    </location>
    <ligand>
        <name>ATP</name>
        <dbReference type="ChEBI" id="CHEBI:30616"/>
    </ligand>
</feature>
<comment type="function">
    <text evidence="5">Catalyzes the ATP-dependent conversion of 5-aminoimidazole ribonucleotide (AIR) and HCO(3)- to N5-carboxyaminoimidazole ribonucleotide (N5-CAIR).</text>
</comment>
<dbReference type="InterPro" id="IPR003135">
    <property type="entry name" value="ATP-grasp_carboxylate-amine"/>
</dbReference>
<dbReference type="GO" id="GO:0005829">
    <property type="term" value="C:cytosol"/>
    <property type="evidence" value="ECO:0007669"/>
    <property type="project" value="TreeGrafter"/>
</dbReference>
<reference evidence="7 8" key="1">
    <citation type="submission" date="2020-08" db="EMBL/GenBank/DDBJ databases">
        <title>Genomic Encyclopedia of Type Strains, Phase IV (KMG-V): Genome sequencing to study the core and pangenomes of soil and plant-associated prokaryotes.</title>
        <authorList>
            <person name="Whitman W."/>
        </authorList>
    </citation>
    <scope>NUCLEOTIDE SEQUENCE [LARGE SCALE GENOMIC DNA]</scope>
    <source>
        <strain evidence="7 8">M8UP14</strain>
    </source>
</reference>
<comment type="subunit">
    <text evidence="4 5">Homodimer.</text>
</comment>
<organism evidence="7 8">
    <name type="scientific">Granulicella aggregans</name>
    <dbReference type="NCBI Taxonomy" id="474949"/>
    <lineage>
        <taxon>Bacteria</taxon>
        <taxon>Pseudomonadati</taxon>
        <taxon>Acidobacteriota</taxon>
        <taxon>Terriglobia</taxon>
        <taxon>Terriglobales</taxon>
        <taxon>Acidobacteriaceae</taxon>
        <taxon>Granulicella</taxon>
    </lineage>
</organism>
<keyword evidence="4 5" id="KW-0436">Ligase</keyword>
<dbReference type="InterPro" id="IPR005875">
    <property type="entry name" value="PurK"/>
</dbReference>